<keyword evidence="10" id="KW-1185">Reference proteome</keyword>
<dbReference type="PANTHER" id="PTHR23316">
    <property type="entry name" value="IMPORTIN ALPHA"/>
    <property type="match status" value="1"/>
</dbReference>
<dbReference type="InterPro" id="IPR016024">
    <property type="entry name" value="ARM-type_fold"/>
</dbReference>
<dbReference type="InterPro" id="IPR002652">
    <property type="entry name" value="Importin-a_IBB"/>
</dbReference>
<feature type="repeat" description="ARM" evidence="5">
    <location>
        <begin position="192"/>
        <end position="220"/>
    </location>
</feature>
<dbReference type="InterPro" id="IPR011989">
    <property type="entry name" value="ARM-like"/>
</dbReference>
<protein>
    <submittedName>
        <fullName evidence="9">Importin subunit alpha-7</fullName>
    </submittedName>
</protein>
<evidence type="ECO:0000256" key="5">
    <source>
        <dbReference type="PROSITE-ProRule" id="PRU00259"/>
    </source>
</evidence>
<keyword evidence="4" id="KW-0653">Protein transport</keyword>
<keyword evidence="2 6" id="KW-0813">Transport</keyword>
<dbReference type="Gene3D" id="1.20.5.690">
    <property type="entry name" value="Importin-alpha, importin-beta-binding domain"/>
    <property type="match status" value="1"/>
</dbReference>
<dbReference type="SUPFAM" id="SSF48371">
    <property type="entry name" value="ARM repeat"/>
    <property type="match status" value="1"/>
</dbReference>
<dbReference type="InterPro" id="IPR000225">
    <property type="entry name" value="Armadillo"/>
</dbReference>
<evidence type="ECO:0000256" key="1">
    <source>
        <dbReference type="ARBA" id="ARBA00010394"/>
    </source>
</evidence>
<dbReference type="InterPro" id="IPR024931">
    <property type="entry name" value="Importin_alpha"/>
</dbReference>
<dbReference type="Proteomes" id="UP000887458">
    <property type="component" value="Unassembled WGS sequence"/>
</dbReference>
<evidence type="ECO:0000313" key="10">
    <source>
        <dbReference type="Proteomes" id="UP000887458"/>
    </source>
</evidence>
<dbReference type="PROSITE" id="PS51214">
    <property type="entry name" value="IBB"/>
    <property type="match status" value="1"/>
</dbReference>
<keyword evidence="3" id="KW-0677">Repeat</keyword>
<feature type="domain" description="IBB" evidence="8">
    <location>
        <begin position="39"/>
        <end position="102"/>
    </location>
</feature>
<dbReference type="Gene3D" id="1.25.10.10">
    <property type="entry name" value="Leucine-rich Repeat Variant"/>
    <property type="match status" value="1"/>
</dbReference>
<evidence type="ECO:0000313" key="9">
    <source>
        <dbReference type="EMBL" id="KAH9412589.1"/>
    </source>
</evidence>
<evidence type="ECO:0000256" key="2">
    <source>
        <dbReference type="ARBA" id="ARBA00022448"/>
    </source>
</evidence>
<evidence type="ECO:0000256" key="4">
    <source>
        <dbReference type="ARBA" id="ARBA00022927"/>
    </source>
</evidence>
<dbReference type="InterPro" id="IPR036975">
    <property type="entry name" value="Importin-a_IBB_sf"/>
</dbReference>
<feature type="repeat" description="ARM" evidence="5">
    <location>
        <begin position="150"/>
        <end position="192"/>
    </location>
</feature>
<name>A0ABQ8IQK5_DERPT</name>
<evidence type="ECO:0000259" key="8">
    <source>
        <dbReference type="PROSITE" id="PS51214"/>
    </source>
</evidence>
<evidence type="ECO:0000256" key="3">
    <source>
        <dbReference type="ARBA" id="ARBA00022737"/>
    </source>
</evidence>
<dbReference type="PROSITE" id="PS50176">
    <property type="entry name" value="ARM_REPEAT"/>
    <property type="match status" value="3"/>
</dbReference>
<dbReference type="Pfam" id="PF16186">
    <property type="entry name" value="Arm_3"/>
    <property type="match status" value="1"/>
</dbReference>
<feature type="repeat" description="ARM" evidence="5">
    <location>
        <begin position="361"/>
        <end position="389"/>
    </location>
</feature>
<accession>A0ABQ8IQK5</accession>
<comment type="similarity">
    <text evidence="1">Belongs to the importin alpha family.</text>
</comment>
<dbReference type="InterPro" id="IPR032413">
    <property type="entry name" value="Arm_3"/>
</dbReference>
<dbReference type="PIRSF" id="PIRSF005673">
    <property type="entry name" value="Importin_alpha"/>
    <property type="match status" value="1"/>
</dbReference>
<dbReference type="EMBL" id="NJHN03000129">
    <property type="protein sequence ID" value="KAH9412589.1"/>
    <property type="molecule type" value="Genomic_DNA"/>
</dbReference>
<evidence type="ECO:0000256" key="6">
    <source>
        <dbReference type="PROSITE-ProRule" id="PRU00561"/>
    </source>
</evidence>
<dbReference type="SMART" id="SM00185">
    <property type="entry name" value="ARM"/>
    <property type="match status" value="8"/>
</dbReference>
<feature type="region of interest" description="Disordered" evidence="7">
    <location>
        <begin position="1"/>
        <end position="20"/>
    </location>
</feature>
<dbReference type="Pfam" id="PF01749">
    <property type="entry name" value="IBB"/>
    <property type="match status" value="1"/>
</dbReference>
<reference evidence="9 10" key="1">
    <citation type="journal article" date="2018" name="J. Allergy Clin. Immunol.">
        <title>High-quality assembly of Dermatophagoides pteronyssinus genome and transcriptome reveals a wide range of novel allergens.</title>
        <authorList>
            <person name="Liu X.Y."/>
            <person name="Yang K.Y."/>
            <person name="Wang M.Q."/>
            <person name="Kwok J.S."/>
            <person name="Zeng X."/>
            <person name="Yang Z."/>
            <person name="Xiao X.J."/>
            <person name="Lau C.P."/>
            <person name="Li Y."/>
            <person name="Huang Z.M."/>
            <person name="Ba J.G."/>
            <person name="Yim A.K."/>
            <person name="Ouyang C.Y."/>
            <person name="Ngai S.M."/>
            <person name="Chan T.F."/>
            <person name="Leung E.L."/>
            <person name="Liu L."/>
            <person name="Liu Z.G."/>
            <person name="Tsui S.K."/>
        </authorList>
    </citation>
    <scope>NUCLEOTIDE SEQUENCE [LARGE SCALE GENOMIC DNA]</scope>
    <source>
        <strain evidence="9">Derp</strain>
    </source>
</reference>
<reference evidence="9 10" key="2">
    <citation type="journal article" date="2022" name="Mol. Biol. Evol.">
        <title>Comparative Genomics Reveals Insights into the Divergent Evolution of Astigmatic Mites and Household Pest Adaptations.</title>
        <authorList>
            <person name="Xiong Q."/>
            <person name="Wan A.T."/>
            <person name="Liu X."/>
            <person name="Fung C.S."/>
            <person name="Xiao X."/>
            <person name="Malainual N."/>
            <person name="Hou J."/>
            <person name="Wang L."/>
            <person name="Wang M."/>
            <person name="Yang K.Y."/>
            <person name="Cui Y."/>
            <person name="Leung E.L."/>
            <person name="Nong W."/>
            <person name="Shin S.K."/>
            <person name="Au S.W."/>
            <person name="Jeong K.Y."/>
            <person name="Chew F.T."/>
            <person name="Hui J.H."/>
            <person name="Leung T.F."/>
            <person name="Tungtrongchitr A."/>
            <person name="Zhong N."/>
            <person name="Liu Z."/>
            <person name="Tsui S.K."/>
        </authorList>
    </citation>
    <scope>NUCLEOTIDE SEQUENCE [LARGE SCALE GENOMIC DNA]</scope>
    <source>
        <strain evidence="9">Derp</strain>
    </source>
</reference>
<organism evidence="9 10">
    <name type="scientific">Dermatophagoides pteronyssinus</name>
    <name type="common">European house dust mite</name>
    <dbReference type="NCBI Taxonomy" id="6956"/>
    <lineage>
        <taxon>Eukaryota</taxon>
        <taxon>Metazoa</taxon>
        <taxon>Ecdysozoa</taxon>
        <taxon>Arthropoda</taxon>
        <taxon>Chelicerata</taxon>
        <taxon>Arachnida</taxon>
        <taxon>Acari</taxon>
        <taxon>Acariformes</taxon>
        <taxon>Sarcoptiformes</taxon>
        <taxon>Astigmata</taxon>
        <taxon>Psoroptidia</taxon>
        <taxon>Analgoidea</taxon>
        <taxon>Pyroglyphidae</taxon>
        <taxon>Dermatophagoidinae</taxon>
        <taxon>Dermatophagoides</taxon>
    </lineage>
</organism>
<comment type="caution">
    <text evidence="9">The sequence shown here is derived from an EMBL/GenBank/DDBJ whole genome shotgun (WGS) entry which is preliminary data.</text>
</comment>
<gene>
    <name evidence="9" type="primary">KPNA6</name>
    <name evidence="9" type="ORF">DERP_006551</name>
</gene>
<proteinExistence type="inferred from homology"/>
<dbReference type="Pfam" id="PF00514">
    <property type="entry name" value="Arm"/>
    <property type="match status" value="8"/>
</dbReference>
<evidence type="ECO:0000256" key="7">
    <source>
        <dbReference type="SAM" id="MobiDB-lite"/>
    </source>
</evidence>
<sequence length="600" mass="66574">MSVYNLRNNNNKNQSSGLSLNNSIVVNGTSSSSSSSTKSTITATNIISSPKMSTGHRKYKNVGADAQELRRRREEEGIQLRKQKRETELSKRRNIVDESLLDMNGTGITELMIQNVYVNDLEKNLEATQQFRKILSKEPNPPIEEVIKTGIIPQFVRFLESESPLLQFEAAWALTNVASGNSEQTNCVVEAGAVPILIRLISSSNEDVVEQAVWALGNIAGDSSRCRDFVLSLNIMKPLLDLFNENLRMSTMRNATWTLSNLCRGKNPHPDFNIVKQCLPVLARLIFNADPDVLADACWTLSFLTDGPNEKIQTVIDSGVCRRVVELLSNTTSNIVAAALRVVGNIVTGYDQQTQVIINANALPALYNLLSNPKETIVKEACWTISNITAGSLEQIQAVINANIIPALCELLKHRDFKVRKEVVWALTNATTGGSQEQIMYIFETGGVQALCEFLTVNDARMITVALNGIENMLKAGEVIKNANNGENPVAMAIEHCGGLDKIEFLQSHDNVEIYKKVYEIIENYFGTDDDEITAKTQPSIQGDQFQFGIQTTTATTTPGQQQQLPTMFQDGMNQMIDIQHKEEDNWENKTKRKPLGIFG</sequence>